<dbReference type="InterPro" id="IPR021913">
    <property type="entry name" value="DUF3526"/>
</dbReference>
<evidence type="ECO:0000256" key="1">
    <source>
        <dbReference type="SAM" id="Phobius"/>
    </source>
</evidence>
<dbReference type="OrthoDB" id="184009at2"/>
<reference evidence="2 3" key="1">
    <citation type="submission" date="2018-08" db="EMBL/GenBank/DDBJ databases">
        <title>Lysobacter sp. zong2l5, whole genome shotgun sequence.</title>
        <authorList>
            <person name="Zhang X."/>
            <person name="Feng G."/>
            <person name="Zhu H."/>
        </authorList>
    </citation>
    <scope>NUCLEOTIDE SEQUENCE [LARGE SCALE GENOMIC DNA]</scope>
    <source>
        <strain evidence="3">zong2l5</strain>
    </source>
</reference>
<keyword evidence="1" id="KW-1133">Transmembrane helix</keyword>
<dbReference type="GO" id="GO:0140359">
    <property type="term" value="F:ABC-type transporter activity"/>
    <property type="evidence" value="ECO:0007669"/>
    <property type="project" value="InterPro"/>
</dbReference>
<dbReference type="PANTHER" id="PTHR43471">
    <property type="entry name" value="ABC TRANSPORTER PERMEASE"/>
    <property type="match status" value="1"/>
</dbReference>
<keyword evidence="3" id="KW-1185">Reference proteome</keyword>
<feature type="transmembrane region" description="Helical" evidence="1">
    <location>
        <begin position="176"/>
        <end position="200"/>
    </location>
</feature>
<dbReference type="EMBL" id="QTSU01000005">
    <property type="protein sequence ID" value="RDZ26096.1"/>
    <property type="molecule type" value="Genomic_DNA"/>
</dbReference>
<feature type="transmembrane region" description="Helical" evidence="1">
    <location>
        <begin position="20"/>
        <end position="38"/>
    </location>
</feature>
<keyword evidence="1" id="KW-0472">Membrane</keyword>
<gene>
    <name evidence="2" type="ORF">DX914_19785</name>
</gene>
<dbReference type="PANTHER" id="PTHR43471:SF1">
    <property type="entry name" value="ABC TRANSPORTER PERMEASE PROTEIN NOSY-RELATED"/>
    <property type="match status" value="1"/>
</dbReference>
<dbReference type="AlphaFoldDB" id="A0A371JWQ2"/>
<dbReference type="Pfam" id="PF12679">
    <property type="entry name" value="ABC2_membrane_2"/>
    <property type="match status" value="1"/>
</dbReference>
<name>A0A371JWQ2_9GAMM</name>
<accession>A0A371JWQ2</accession>
<dbReference type="Proteomes" id="UP000264492">
    <property type="component" value="Unassembled WGS sequence"/>
</dbReference>
<dbReference type="RefSeq" id="WP_115862063.1">
    <property type="nucleotide sequence ID" value="NZ_QTSU01000005.1"/>
</dbReference>
<feature type="transmembrane region" description="Helical" evidence="1">
    <location>
        <begin position="242"/>
        <end position="262"/>
    </location>
</feature>
<keyword evidence="1" id="KW-0812">Transmembrane</keyword>
<evidence type="ECO:0000313" key="2">
    <source>
        <dbReference type="EMBL" id="RDZ26096.1"/>
    </source>
</evidence>
<feature type="transmembrane region" description="Helical" evidence="1">
    <location>
        <begin position="212"/>
        <end position="236"/>
    </location>
</feature>
<proteinExistence type="predicted"/>
<evidence type="ECO:0000313" key="3">
    <source>
        <dbReference type="Proteomes" id="UP000264492"/>
    </source>
</evidence>
<comment type="caution">
    <text evidence="2">The sequence shown here is derived from an EMBL/GenBank/DDBJ whole genome shotgun (WGS) entry which is preliminary data.</text>
</comment>
<organism evidence="2 3">
    <name type="scientific">Lysobacter silvisoli</name>
    <dbReference type="NCBI Taxonomy" id="2293254"/>
    <lineage>
        <taxon>Bacteria</taxon>
        <taxon>Pseudomonadati</taxon>
        <taxon>Pseudomonadota</taxon>
        <taxon>Gammaproteobacteria</taxon>
        <taxon>Lysobacterales</taxon>
        <taxon>Lysobacteraceae</taxon>
        <taxon>Lysobacter</taxon>
    </lineage>
</organism>
<sequence>MKAHATAYEWTLLRRDRRAWWSLLCLGALVLLAFAFNAERIAAGNAEKSRMAQAERARWLGQGAKDPHSAAHYSIYAFKPTPPLAALDPGAEPYVGQAVWLEAHVQNDALYRPQGDASPLQRAAALSPSSLLIGFAPLVAFLLAFGAVAMDRERGSLRLALGAAVRPAAIVRAKVLAIWSALLLALLLPVVLCAASLALAQGLLDVDTGLRLSLWASAMALWLGVLTAVGVAVSLLAGNVRIALATLFGLWIAFALILPRWADGLAQRAQPLPSTQAVKQRLLDEAPSYWTAEAGQANRAQLLARYGVREQAQLPVDLRGAELDLNERHSHGVFDRVLGGYYDRVVGQDRTYAVLGLLSPAIALQGLSPALAGSDFAHHRGFIDGAERYRRALVNRMNQDVMAHPSGDTGARHNNDERLWAQVPEFHHRPLALPAARAVAAPAAAALLLWSALALTLLAVATRRLRP</sequence>
<feature type="transmembrane region" description="Helical" evidence="1">
    <location>
        <begin position="131"/>
        <end position="150"/>
    </location>
</feature>
<feature type="transmembrane region" description="Helical" evidence="1">
    <location>
        <begin position="439"/>
        <end position="461"/>
    </location>
</feature>
<dbReference type="Pfam" id="PF12040">
    <property type="entry name" value="DUF3526"/>
    <property type="match status" value="1"/>
</dbReference>
<dbReference type="GO" id="GO:0005886">
    <property type="term" value="C:plasma membrane"/>
    <property type="evidence" value="ECO:0007669"/>
    <property type="project" value="UniProtKB-SubCell"/>
</dbReference>
<protein>
    <submittedName>
        <fullName evidence="2">DUF3526 domain-containing protein</fullName>
    </submittedName>
</protein>